<keyword evidence="1" id="KW-1133">Transmembrane helix</keyword>
<dbReference type="PANTHER" id="PTHR10404">
    <property type="entry name" value="N-ACETYLATED-ALPHA-LINKED ACIDIC DIPEPTIDASE"/>
    <property type="match status" value="1"/>
</dbReference>
<dbReference type="GeneID" id="106474072"/>
<evidence type="ECO:0000256" key="1">
    <source>
        <dbReference type="SAM" id="Phobius"/>
    </source>
</evidence>
<keyword evidence="2" id="KW-1185">Reference proteome</keyword>
<name>A0ABM1TQK6_LIMPO</name>
<keyword evidence="3" id="KW-0121">Carboxypeptidase</keyword>
<dbReference type="InterPro" id="IPR046450">
    <property type="entry name" value="PA_dom_sf"/>
</dbReference>
<feature type="non-terminal residue" evidence="3">
    <location>
        <position position="235"/>
    </location>
</feature>
<proteinExistence type="predicted"/>
<reference evidence="3" key="1">
    <citation type="submission" date="2025-08" db="UniProtKB">
        <authorList>
            <consortium name="RefSeq"/>
        </authorList>
    </citation>
    <scope>IDENTIFICATION</scope>
    <source>
        <tissue evidence="3">Muscle</tissue>
    </source>
</reference>
<dbReference type="Proteomes" id="UP000694941">
    <property type="component" value="Unplaced"/>
</dbReference>
<keyword evidence="1" id="KW-0472">Membrane</keyword>
<dbReference type="Gene3D" id="3.50.30.30">
    <property type="match status" value="1"/>
</dbReference>
<dbReference type="SUPFAM" id="SSF52025">
    <property type="entry name" value="PA domain"/>
    <property type="match status" value="1"/>
</dbReference>
<dbReference type="InterPro" id="IPR039373">
    <property type="entry name" value="Peptidase_M28B"/>
</dbReference>
<keyword evidence="3" id="KW-0378">Hydrolase</keyword>
<dbReference type="SUPFAM" id="SSF53187">
    <property type="entry name" value="Zn-dependent exopeptidases"/>
    <property type="match status" value="1"/>
</dbReference>
<dbReference type="Gene3D" id="3.40.630.10">
    <property type="entry name" value="Zn peptidases"/>
    <property type="match status" value="1"/>
</dbReference>
<gene>
    <name evidence="3" type="primary">LOC106474072</name>
</gene>
<dbReference type="GO" id="GO:0004180">
    <property type="term" value="F:carboxypeptidase activity"/>
    <property type="evidence" value="ECO:0007669"/>
    <property type="project" value="UniProtKB-KW"/>
</dbReference>
<evidence type="ECO:0000313" key="2">
    <source>
        <dbReference type="Proteomes" id="UP000694941"/>
    </source>
</evidence>
<evidence type="ECO:0000313" key="3">
    <source>
        <dbReference type="RefSeq" id="XP_022258162.1"/>
    </source>
</evidence>
<dbReference type="PANTHER" id="PTHR10404:SF46">
    <property type="entry name" value="VACUOLAR PROTEIN SORTING-ASSOCIATED PROTEIN 70"/>
    <property type="match status" value="1"/>
</dbReference>
<accession>A0ABM1TQK6</accession>
<keyword evidence="3" id="KW-0645">Protease</keyword>
<dbReference type="RefSeq" id="XP_022258162.1">
    <property type="nucleotide sequence ID" value="XM_022402454.1"/>
</dbReference>
<sequence>MGRTTQIVAALSLAVLALLVGILIGNYGIGGRPMSEHERHKLQVAERLTVPSYEENDKVSKYIINNAKPENIKKYLKYLSKKPHVAGTARDFELAKYIRNMWSNQGLDKVEMVPYNILLSYPDPQHPNTVEIVDSNNGEVFFTAQLQEKKVPQAGGEDMGMAYNGFSPSGDVTVWNAHERGAVGVILYLDPAEVALEGTDPDHVYPKSWWMPETAMQRGSVYTSDGDPLTPGYPS</sequence>
<feature type="transmembrane region" description="Helical" evidence="1">
    <location>
        <begin position="6"/>
        <end position="29"/>
    </location>
</feature>
<organism evidence="2 3">
    <name type="scientific">Limulus polyphemus</name>
    <name type="common">Atlantic horseshoe crab</name>
    <dbReference type="NCBI Taxonomy" id="6850"/>
    <lineage>
        <taxon>Eukaryota</taxon>
        <taxon>Metazoa</taxon>
        <taxon>Ecdysozoa</taxon>
        <taxon>Arthropoda</taxon>
        <taxon>Chelicerata</taxon>
        <taxon>Merostomata</taxon>
        <taxon>Xiphosura</taxon>
        <taxon>Limulidae</taxon>
        <taxon>Limulus</taxon>
    </lineage>
</organism>
<protein>
    <submittedName>
        <fullName evidence="3">Glutamate carboxypeptidase 2 homolog</fullName>
    </submittedName>
</protein>
<keyword evidence="1" id="KW-0812">Transmembrane</keyword>